<proteinExistence type="predicted"/>
<gene>
    <name evidence="2" type="ORF">AAFF_G00119050</name>
</gene>
<keyword evidence="3" id="KW-1185">Reference proteome</keyword>
<sequence>MKWISTIGTSWVSANYVGKASTDKGHKLYFSGKENKHEHGVGFLVHKDILGTVMGCQPVSSRLITIRLRATPFNITIIQAYAPTSTYQDSEVEDFYEQLQAVLDQTPKKDIIIMQGDWNAKVGEDAYPNWKDTCGPYSNIKTNDRGLRLLEFARYNNLMLANTLGLHKASRRWTWHSPNGEHHNQIDYILIKKRFQSSVNIGRTRSFPKADIGSDHDLVLMSFRLRLKKIKSSKYTRMKLNLDKLQDPEVAELFKTTLGGKITTLLLEGAEDTDTDTMTTKFNTAVTETATAILGKLRPKKNPWVTNELLDLCDKRRALKRSKNSPEGYDAYRTINKDIKKQMQSAKQNWIEEHCKEIENSLKYNNNTKMAYQTVKELTKTKQPRASTIQSKTGECLTEEQKILDRWTEYCSELYNRIPNGDPAVLSCPQTTEDDEKLSILREEVEAAVRSLKKGKAAGVDNIPAELLQAGGEAIIDVLTIICNKIWQSDHEGSVSIGGRTITNLRFADDIDGLARGEKELASLVERLDVTSRAYGMEISTEKKLMTNNNNIMSDIRVNGQALDCVSSFKYLGAIVSDEGSKKEVLARIAQTTAALTQLKPIWKDKNISLGSKQRIQSLEMRCYRRLLGISYTQHITNMEIRQRISQAIGRHDDLLTIVKSEN</sequence>
<dbReference type="PANTHER" id="PTHR47027">
    <property type="entry name" value="REVERSE TRANSCRIPTASE DOMAIN-CONTAINING PROTEIN"/>
    <property type="match status" value="1"/>
</dbReference>
<dbReference type="Pfam" id="PF14529">
    <property type="entry name" value="Exo_endo_phos_2"/>
    <property type="match status" value="1"/>
</dbReference>
<dbReference type="EMBL" id="JAINUG010000181">
    <property type="protein sequence ID" value="KAJ8389515.1"/>
    <property type="molecule type" value="Genomic_DNA"/>
</dbReference>
<dbReference type="Gene3D" id="3.60.10.10">
    <property type="entry name" value="Endonuclease/exonuclease/phosphatase"/>
    <property type="match status" value="1"/>
</dbReference>
<dbReference type="GO" id="GO:0003824">
    <property type="term" value="F:catalytic activity"/>
    <property type="evidence" value="ECO:0007669"/>
    <property type="project" value="InterPro"/>
</dbReference>
<dbReference type="CDD" id="cd09076">
    <property type="entry name" value="L1-EN"/>
    <property type="match status" value="1"/>
</dbReference>
<dbReference type="AlphaFoldDB" id="A0AAD7RSS9"/>
<feature type="domain" description="Endonuclease/exonuclease/phosphatase" evidence="1">
    <location>
        <begin position="75"/>
        <end position="219"/>
    </location>
</feature>
<dbReference type="InterPro" id="IPR036691">
    <property type="entry name" value="Endo/exonu/phosph_ase_sf"/>
</dbReference>
<organism evidence="2 3">
    <name type="scientific">Aldrovandia affinis</name>
    <dbReference type="NCBI Taxonomy" id="143900"/>
    <lineage>
        <taxon>Eukaryota</taxon>
        <taxon>Metazoa</taxon>
        <taxon>Chordata</taxon>
        <taxon>Craniata</taxon>
        <taxon>Vertebrata</taxon>
        <taxon>Euteleostomi</taxon>
        <taxon>Actinopterygii</taxon>
        <taxon>Neopterygii</taxon>
        <taxon>Teleostei</taxon>
        <taxon>Notacanthiformes</taxon>
        <taxon>Halosauridae</taxon>
        <taxon>Aldrovandia</taxon>
    </lineage>
</organism>
<dbReference type="InterPro" id="IPR005135">
    <property type="entry name" value="Endo/exonuclease/phosphatase"/>
</dbReference>
<evidence type="ECO:0000313" key="2">
    <source>
        <dbReference type="EMBL" id="KAJ8389515.1"/>
    </source>
</evidence>
<evidence type="ECO:0000313" key="3">
    <source>
        <dbReference type="Proteomes" id="UP001221898"/>
    </source>
</evidence>
<dbReference type="PANTHER" id="PTHR47027:SF25">
    <property type="entry name" value="REVERSE TRANSCRIPTASE DOMAIN-CONTAINING PROTEIN"/>
    <property type="match status" value="1"/>
</dbReference>
<dbReference type="SUPFAM" id="SSF56219">
    <property type="entry name" value="DNase I-like"/>
    <property type="match status" value="1"/>
</dbReference>
<accession>A0AAD7RSS9</accession>
<reference evidence="2" key="1">
    <citation type="journal article" date="2023" name="Science">
        <title>Genome structures resolve the early diversification of teleost fishes.</title>
        <authorList>
            <person name="Parey E."/>
            <person name="Louis A."/>
            <person name="Montfort J."/>
            <person name="Bouchez O."/>
            <person name="Roques C."/>
            <person name="Iampietro C."/>
            <person name="Lluch J."/>
            <person name="Castinel A."/>
            <person name="Donnadieu C."/>
            <person name="Desvignes T."/>
            <person name="Floi Bucao C."/>
            <person name="Jouanno E."/>
            <person name="Wen M."/>
            <person name="Mejri S."/>
            <person name="Dirks R."/>
            <person name="Jansen H."/>
            <person name="Henkel C."/>
            <person name="Chen W.J."/>
            <person name="Zahm M."/>
            <person name="Cabau C."/>
            <person name="Klopp C."/>
            <person name="Thompson A.W."/>
            <person name="Robinson-Rechavi M."/>
            <person name="Braasch I."/>
            <person name="Lecointre G."/>
            <person name="Bobe J."/>
            <person name="Postlethwait J.H."/>
            <person name="Berthelot C."/>
            <person name="Roest Crollius H."/>
            <person name="Guiguen Y."/>
        </authorList>
    </citation>
    <scope>NUCLEOTIDE SEQUENCE</scope>
    <source>
        <strain evidence="2">NC1722</strain>
    </source>
</reference>
<name>A0AAD7RSS9_9TELE</name>
<protein>
    <recommendedName>
        <fullName evidence="1">Endonuclease/exonuclease/phosphatase domain-containing protein</fullName>
    </recommendedName>
</protein>
<dbReference type="Proteomes" id="UP001221898">
    <property type="component" value="Unassembled WGS sequence"/>
</dbReference>
<evidence type="ECO:0000259" key="1">
    <source>
        <dbReference type="Pfam" id="PF14529"/>
    </source>
</evidence>
<comment type="caution">
    <text evidence="2">The sequence shown here is derived from an EMBL/GenBank/DDBJ whole genome shotgun (WGS) entry which is preliminary data.</text>
</comment>